<dbReference type="NCBIfam" id="TIGR00043">
    <property type="entry name" value="rRNA maturation RNase YbeY"/>
    <property type="match status" value="1"/>
</dbReference>
<protein>
    <recommendedName>
        <fullName evidence="9">Endoribonuclease YbeY</fullName>
        <ecNumber evidence="9">3.1.-.-</ecNumber>
    </recommendedName>
</protein>
<keyword evidence="12" id="KW-1185">Reference proteome</keyword>
<feature type="binding site" evidence="9">
    <location>
        <position position="117"/>
    </location>
    <ligand>
        <name>Zn(2+)</name>
        <dbReference type="ChEBI" id="CHEBI:29105"/>
        <note>catalytic</note>
    </ligand>
</feature>
<name>A0A1I5IHE7_9ACTN</name>
<dbReference type="GO" id="GO:0006364">
    <property type="term" value="P:rRNA processing"/>
    <property type="evidence" value="ECO:0007669"/>
    <property type="project" value="UniProtKB-UniRule"/>
</dbReference>
<keyword evidence="8 9" id="KW-0862">Zinc</keyword>
<evidence type="ECO:0000256" key="2">
    <source>
        <dbReference type="ARBA" id="ARBA00022517"/>
    </source>
</evidence>
<feature type="binding site" evidence="9">
    <location>
        <position position="121"/>
    </location>
    <ligand>
        <name>Zn(2+)</name>
        <dbReference type="ChEBI" id="CHEBI:29105"/>
        <note>catalytic</note>
    </ligand>
</feature>
<feature type="region of interest" description="Disordered" evidence="10">
    <location>
        <begin position="147"/>
        <end position="167"/>
    </location>
</feature>
<evidence type="ECO:0000256" key="1">
    <source>
        <dbReference type="ARBA" id="ARBA00010875"/>
    </source>
</evidence>
<dbReference type="InterPro" id="IPR002036">
    <property type="entry name" value="YbeY"/>
</dbReference>
<dbReference type="OrthoDB" id="9807740at2"/>
<dbReference type="GO" id="GO:0004222">
    <property type="term" value="F:metalloendopeptidase activity"/>
    <property type="evidence" value="ECO:0007669"/>
    <property type="project" value="InterPro"/>
</dbReference>
<evidence type="ECO:0000256" key="3">
    <source>
        <dbReference type="ARBA" id="ARBA00022552"/>
    </source>
</evidence>
<dbReference type="RefSeq" id="WP_075015825.1">
    <property type="nucleotide sequence ID" value="NZ_FOWE01000014.1"/>
</dbReference>
<dbReference type="PANTHER" id="PTHR46986:SF1">
    <property type="entry name" value="ENDORIBONUCLEASE YBEY, CHLOROPLASTIC"/>
    <property type="match status" value="1"/>
</dbReference>
<dbReference type="Pfam" id="PF02130">
    <property type="entry name" value="YbeY"/>
    <property type="match status" value="1"/>
</dbReference>
<evidence type="ECO:0000313" key="12">
    <source>
        <dbReference type="Proteomes" id="UP000183642"/>
    </source>
</evidence>
<dbReference type="AlphaFoldDB" id="A0A1I5IHE7"/>
<dbReference type="SUPFAM" id="SSF55486">
    <property type="entry name" value="Metalloproteases ('zincins'), catalytic domain"/>
    <property type="match status" value="1"/>
</dbReference>
<proteinExistence type="inferred from homology"/>
<keyword evidence="2 9" id="KW-0690">Ribosome biogenesis</keyword>
<keyword evidence="7 9" id="KW-0378">Hydrolase</keyword>
<organism evidence="11 12">
    <name type="scientific">Geodermatophilus obscurus</name>
    <dbReference type="NCBI Taxonomy" id="1861"/>
    <lineage>
        <taxon>Bacteria</taxon>
        <taxon>Bacillati</taxon>
        <taxon>Actinomycetota</taxon>
        <taxon>Actinomycetes</taxon>
        <taxon>Geodermatophilales</taxon>
        <taxon>Geodermatophilaceae</taxon>
        <taxon>Geodermatophilus</taxon>
    </lineage>
</organism>
<evidence type="ECO:0000256" key="6">
    <source>
        <dbReference type="ARBA" id="ARBA00022759"/>
    </source>
</evidence>
<keyword evidence="3 9" id="KW-0698">rRNA processing</keyword>
<dbReference type="EC" id="3.1.-.-" evidence="9"/>
<keyword evidence="5 9" id="KW-0479">Metal-binding</keyword>
<dbReference type="InterPro" id="IPR023091">
    <property type="entry name" value="MetalPrtase_cat_dom_sf_prd"/>
</dbReference>
<dbReference type="GO" id="GO:0008270">
    <property type="term" value="F:zinc ion binding"/>
    <property type="evidence" value="ECO:0007669"/>
    <property type="project" value="UniProtKB-UniRule"/>
</dbReference>
<keyword evidence="4 9" id="KW-0540">Nuclease</keyword>
<dbReference type="GO" id="GO:0004521">
    <property type="term" value="F:RNA endonuclease activity"/>
    <property type="evidence" value="ECO:0007669"/>
    <property type="project" value="UniProtKB-UniRule"/>
</dbReference>
<dbReference type="Gene3D" id="3.40.390.30">
    <property type="entry name" value="Metalloproteases ('zincins'), catalytic domain"/>
    <property type="match status" value="1"/>
</dbReference>
<comment type="function">
    <text evidence="9">Single strand-specific metallo-endoribonuclease involved in late-stage 70S ribosome quality control and in maturation of the 3' terminus of the 16S rRNA.</text>
</comment>
<dbReference type="InterPro" id="IPR020549">
    <property type="entry name" value="YbeY_CS"/>
</dbReference>
<comment type="similarity">
    <text evidence="1 9">Belongs to the endoribonuclease YbeY family.</text>
</comment>
<keyword evidence="6 9" id="KW-0255">Endonuclease</keyword>
<sequence>MPVEVANESEIAVDEAELTGICRFVLAEMGVNPMAELSVLCVDPDYMSVLHERWMGEKGPTDVLAFPMDELDTARPDDPEPGPALLGDVVLCPSVAVRQARAAGHTMDDELLLLATHGVLHLLGYDHMEPEEEREMFGLQNRLLEGWRSAPRQPVTGEPAERGPGTR</sequence>
<evidence type="ECO:0000256" key="5">
    <source>
        <dbReference type="ARBA" id="ARBA00022723"/>
    </source>
</evidence>
<comment type="cofactor">
    <cofactor evidence="9">
        <name>Zn(2+)</name>
        <dbReference type="ChEBI" id="CHEBI:29105"/>
    </cofactor>
    <text evidence="9">Binds 1 zinc ion.</text>
</comment>
<accession>A0A1I5IHE7</accession>
<evidence type="ECO:0000256" key="4">
    <source>
        <dbReference type="ARBA" id="ARBA00022722"/>
    </source>
</evidence>
<keyword evidence="9" id="KW-0963">Cytoplasm</keyword>
<dbReference type="EMBL" id="FOWE01000014">
    <property type="protein sequence ID" value="SFO59716.1"/>
    <property type="molecule type" value="Genomic_DNA"/>
</dbReference>
<evidence type="ECO:0000256" key="8">
    <source>
        <dbReference type="ARBA" id="ARBA00022833"/>
    </source>
</evidence>
<evidence type="ECO:0000256" key="7">
    <source>
        <dbReference type="ARBA" id="ARBA00022801"/>
    </source>
</evidence>
<dbReference type="GO" id="GO:0005737">
    <property type="term" value="C:cytoplasm"/>
    <property type="evidence" value="ECO:0007669"/>
    <property type="project" value="UniProtKB-SubCell"/>
</dbReference>
<evidence type="ECO:0000256" key="10">
    <source>
        <dbReference type="SAM" id="MobiDB-lite"/>
    </source>
</evidence>
<evidence type="ECO:0000313" key="11">
    <source>
        <dbReference type="EMBL" id="SFO59716.1"/>
    </source>
</evidence>
<feature type="binding site" evidence="9">
    <location>
        <position position="127"/>
    </location>
    <ligand>
        <name>Zn(2+)</name>
        <dbReference type="ChEBI" id="CHEBI:29105"/>
        <note>catalytic</note>
    </ligand>
</feature>
<dbReference type="PROSITE" id="PS01306">
    <property type="entry name" value="UPF0054"/>
    <property type="match status" value="1"/>
</dbReference>
<dbReference type="PANTHER" id="PTHR46986">
    <property type="entry name" value="ENDORIBONUCLEASE YBEY, CHLOROPLASTIC"/>
    <property type="match status" value="1"/>
</dbReference>
<comment type="subcellular location">
    <subcellularLocation>
        <location evidence="9">Cytoplasm</location>
    </subcellularLocation>
</comment>
<dbReference type="Proteomes" id="UP000183642">
    <property type="component" value="Unassembled WGS sequence"/>
</dbReference>
<gene>
    <name evidence="9" type="primary">ybeY</name>
    <name evidence="11" type="ORF">SAMN05660359_04595</name>
</gene>
<dbReference type="HAMAP" id="MF_00009">
    <property type="entry name" value="Endoribonucl_YbeY"/>
    <property type="match status" value="1"/>
</dbReference>
<reference evidence="12" key="1">
    <citation type="submission" date="2016-10" db="EMBL/GenBank/DDBJ databases">
        <authorList>
            <person name="Varghese N."/>
            <person name="Submissions S."/>
        </authorList>
    </citation>
    <scope>NUCLEOTIDE SEQUENCE [LARGE SCALE GENOMIC DNA]</scope>
    <source>
        <strain evidence="12">DSM 43161</strain>
    </source>
</reference>
<evidence type="ECO:0000256" key="9">
    <source>
        <dbReference type="HAMAP-Rule" id="MF_00009"/>
    </source>
</evidence>